<dbReference type="Pfam" id="PF13041">
    <property type="entry name" value="PPR_2"/>
    <property type="match status" value="3"/>
</dbReference>
<dbReference type="RefSeq" id="XP_071934438.1">
    <property type="nucleotide sequence ID" value="XM_072078337.1"/>
</dbReference>
<proteinExistence type="predicted"/>
<gene>
    <name evidence="4" type="primary">LOC140036528</name>
</gene>
<reference evidence="3" key="1">
    <citation type="journal article" date="2025" name="Foods">
        <title>Unveiling the Microbial Signatures of Arabica Coffee Cherries: Insights into Ripeness Specific Diversity, Functional Traits, and Implications for Quality and Safety.</title>
        <authorList>
            <consortium name="RefSeq"/>
            <person name="Tenea G.N."/>
            <person name="Cifuentes V."/>
            <person name="Reyes P."/>
            <person name="Cevallos-Vallejos M."/>
        </authorList>
    </citation>
    <scope>NUCLEOTIDE SEQUENCE [LARGE SCALE GENOMIC DNA]</scope>
</reference>
<dbReference type="InterPro" id="IPR046848">
    <property type="entry name" value="E_motif"/>
</dbReference>
<keyword evidence="3" id="KW-1185">Reference proteome</keyword>
<dbReference type="InterPro" id="IPR046960">
    <property type="entry name" value="PPR_At4g14850-like_plant"/>
</dbReference>
<dbReference type="NCBIfam" id="TIGR00756">
    <property type="entry name" value="PPR"/>
    <property type="match status" value="5"/>
</dbReference>
<feature type="repeat" description="PPR" evidence="2">
    <location>
        <begin position="485"/>
        <end position="519"/>
    </location>
</feature>
<dbReference type="Pfam" id="PF20431">
    <property type="entry name" value="E_motif"/>
    <property type="match status" value="1"/>
</dbReference>
<protein>
    <submittedName>
        <fullName evidence="4">Pentatricopeptide repeat-containing protein At4g13650-like</fullName>
    </submittedName>
</protein>
<name>A0ABM4WRM8_COFAR</name>
<feature type="repeat" description="PPR" evidence="2">
    <location>
        <begin position="247"/>
        <end position="281"/>
    </location>
</feature>
<dbReference type="PANTHER" id="PTHR24015">
    <property type="entry name" value="OS07G0578800 PROTEIN-RELATED"/>
    <property type="match status" value="1"/>
</dbReference>
<dbReference type="GeneID" id="140036528"/>
<keyword evidence="1" id="KW-0677">Repeat</keyword>
<evidence type="ECO:0000313" key="4">
    <source>
        <dbReference type="RefSeq" id="XP_071934438.1"/>
    </source>
</evidence>
<evidence type="ECO:0000313" key="3">
    <source>
        <dbReference type="Proteomes" id="UP001652660"/>
    </source>
</evidence>
<dbReference type="PROSITE" id="PS51375">
    <property type="entry name" value="PPR"/>
    <property type="match status" value="6"/>
</dbReference>
<dbReference type="SUPFAM" id="SSF48452">
    <property type="entry name" value="TPR-like"/>
    <property type="match status" value="1"/>
</dbReference>
<evidence type="ECO:0000256" key="2">
    <source>
        <dbReference type="PROSITE-ProRule" id="PRU00708"/>
    </source>
</evidence>
<reference evidence="4" key="2">
    <citation type="submission" date="2025-08" db="UniProtKB">
        <authorList>
            <consortium name="RefSeq"/>
        </authorList>
    </citation>
    <scope>IDENTIFICATION</scope>
    <source>
        <tissue evidence="4">Leaves</tissue>
    </source>
</reference>
<sequence length="629" mass="70218">MILRSHTCHFRYTLANSAKVTNHRFSGAVTTHNYHIQGPVNSLHSCDFQDFTTHPGNNQLNCFTDLNLLAEFHQHGFLHRPHIVNRIISTCSKFGSYSVGIQMHTHVIKMGFGPNIYISSALVDMYCKCGTVVSAHHLFDEIPERNAVTWNSLISGYLETLCPGTAMYLFTEMLRFGIFLTPYSISAALVGCAQLEDCWLGAQVHALGLKFGFEFNVVVGTGLIDMYAKCLDIEASRSVFDRMVYKNVLSWTSMITGYAQNKLSLEAMTLFRDMLRVGIEANYVTYNSLLRSFCCPDDLDHCREIHCRIVQEGFESNIFVSVTLVTVYSECSCSLEEFYRVCSTITLWDQISWNAVIAGFSNIGSGEEALTCFSKMRQAGIGVDIFTYASVLKSIGIISALEVGKQIHSLVTKGGHASNICVRNGLVSMFARCGNLSYAKKVFTLMDEHDVISWNSLLSGYSHHGYAEEAIRMFEEMMTTGVKPNLTTFLIVLSACSHCGWVDKGLEYFQLMKNDDSLPPPNLEHYASIVDLYGRAGHLHEAEAFIDNMPIQPGPSMFKSLLGACQVHGDKEIAVRSARRLVELCPSDPATYVVLSNILASEGRWNDAAGIRKIMCDRQVRKNPGYSWI</sequence>
<accession>A0ABM4WRM8</accession>
<evidence type="ECO:0000256" key="1">
    <source>
        <dbReference type="ARBA" id="ARBA00022737"/>
    </source>
</evidence>
<dbReference type="Pfam" id="PF01535">
    <property type="entry name" value="PPR"/>
    <property type="match status" value="3"/>
</dbReference>
<organism evidence="3 4">
    <name type="scientific">Coffea arabica</name>
    <name type="common">Arabian coffee</name>
    <dbReference type="NCBI Taxonomy" id="13443"/>
    <lineage>
        <taxon>Eukaryota</taxon>
        <taxon>Viridiplantae</taxon>
        <taxon>Streptophyta</taxon>
        <taxon>Embryophyta</taxon>
        <taxon>Tracheophyta</taxon>
        <taxon>Spermatophyta</taxon>
        <taxon>Magnoliopsida</taxon>
        <taxon>eudicotyledons</taxon>
        <taxon>Gunneridae</taxon>
        <taxon>Pentapetalae</taxon>
        <taxon>asterids</taxon>
        <taxon>lamiids</taxon>
        <taxon>Gentianales</taxon>
        <taxon>Rubiaceae</taxon>
        <taxon>Ixoroideae</taxon>
        <taxon>Gardenieae complex</taxon>
        <taxon>Bertiereae - Coffeeae clade</taxon>
        <taxon>Coffeeae</taxon>
        <taxon>Coffea</taxon>
    </lineage>
</organism>
<feature type="repeat" description="PPR" evidence="2">
    <location>
        <begin position="282"/>
        <end position="316"/>
    </location>
</feature>
<feature type="repeat" description="PPR" evidence="2">
    <location>
        <begin position="450"/>
        <end position="484"/>
    </location>
</feature>
<dbReference type="InterPro" id="IPR011990">
    <property type="entry name" value="TPR-like_helical_dom_sf"/>
</dbReference>
<feature type="repeat" description="PPR" evidence="2">
    <location>
        <begin position="349"/>
        <end position="383"/>
    </location>
</feature>
<dbReference type="Proteomes" id="UP001652660">
    <property type="component" value="Chromosome 1c"/>
</dbReference>
<dbReference type="PANTHER" id="PTHR24015:SF344">
    <property type="entry name" value="OS07G0203900 PROTEIN"/>
    <property type="match status" value="1"/>
</dbReference>
<dbReference type="Gene3D" id="1.25.40.10">
    <property type="entry name" value="Tetratricopeptide repeat domain"/>
    <property type="match status" value="5"/>
</dbReference>
<feature type="repeat" description="PPR" evidence="2">
    <location>
        <begin position="146"/>
        <end position="180"/>
    </location>
</feature>
<dbReference type="InterPro" id="IPR002885">
    <property type="entry name" value="PPR_rpt"/>
</dbReference>